<dbReference type="Proteomes" id="UP000003340">
    <property type="component" value="Unassembled WGS sequence"/>
</dbReference>
<dbReference type="eggNOG" id="COG0551">
    <property type="taxonomic scope" value="Bacteria"/>
</dbReference>
<organism evidence="3 4">
    <name type="scientific">[Clostridium] methylpentosum DSM 5476</name>
    <dbReference type="NCBI Taxonomy" id="537013"/>
    <lineage>
        <taxon>Bacteria</taxon>
        <taxon>Bacillati</taxon>
        <taxon>Bacillota</taxon>
        <taxon>Clostridia</taxon>
        <taxon>Eubacteriales</taxon>
        <taxon>Oscillospiraceae</taxon>
        <taxon>Oscillospiraceae incertae sedis</taxon>
    </lineage>
</organism>
<reference evidence="3 4" key="2">
    <citation type="submission" date="2009-02" db="EMBL/GenBank/DDBJ databases">
        <title>Draft genome sequence of Clostridium methylpentosum (DSM 5476).</title>
        <authorList>
            <person name="Sudarsanam P."/>
            <person name="Ley R."/>
            <person name="Guruge J."/>
            <person name="Turnbaugh P.J."/>
            <person name="Mahowald M."/>
            <person name="Liep D."/>
            <person name="Gordon J."/>
        </authorList>
    </citation>
    <scope>NUCLEOTIDE SEQUENCE [LARGE SCALE GENOMIC DNA]</scope>
    <source>
        <strain evidence="3 4">DSM 5476</strain>
    </source>
</reference>
<keyword evidence="1" id="KW-0472">Membrane</keyword>
<reference evidence="3 4" key="1">
    <citation type="submission" date="2009-01" db="EMBL/GenBank/DDBJ databases">
        <authorList>
            <person name="Fulton L."/>
            <person name="Clifton S."/>
            <person name="Fulton B."/>
            <person name="Xu J."/>
            <person name="Minx P."/>
            <person name="Pepin K.H."/>
            <person name="Johnson M."/>
            <person name="Bhonagiri V."/>
            <person name="Nash W.E."/>
            <person name="Mardis E.R."/>
            <person name="Wilson R.K."/>
        </authorList>
    </citation>
    <scope>NUCLEOTIDE SEQUENCE [LARGE SCALE GENOMIC DNA]</scope>
    <source>
        <strain evidence="3 4">DSM 5476</strain>
    </source>
</reference>
<dbReference type="HOGENOM" id="CLU_068011_0_0_9"/>
<evidence type="ECO:0000313" key="4">
    <source>
        <dbReference type="Proteomes" id="UP000003340"/>
    </source>
</evidence>
<feature type="domain" description="NERD" evidence="2">
    <location>
        <begin position="35"/>
        <end position="152"/>
    </location>
</feature>
<feature type="transmembrane region" description="Helical" evidence="1">
    <location>
        <begin position="6"/>
        <end position="25"/>
    </location>
</feature>
<sequence>METWIWIVIGVAAIALVTLWGYFHYRNKNAKLRQKGLKGEKKVAWILKKKCIGRPWKVINDIYLPLYDKTTQVDHILIGPFGVLAVETKNYAGQVYGSPSDKEWTHICGDEKHKFYNPMMQNKTHVDNIRYLFSKENIYNISIDSLVVFADKKLELYMPKNLPVIRINKLKKELRKSKYDKDNGVDVDKLYNALMNNRVTDQKLIKKHNKNVKKMAKMNR</sequence>
<evidence type="ECO:0000256" key="1">
    <source>
        <dbReference type="SAM" id="Phobius"/>
    </source>
</evidence>
<keyword evidence="4" id="KW-1185">Reference proteome</keyword>
<keyword evidence="1" id="KW-0812">Transmembrane</keyword>
<accession>C0EBJ9</accession>
<dbReference type="PROSITE" id="PS50965">
    <property type="entry name" value="NERD"/>
    <property type="match status" value="1"/>
</dbReference>
<dbReference type="Pfam" id="PF08378">
    <property type="entry name" value="NERD"/>
    <property type="match status" value="1"/>
</dbReference>
<name>C0EBJ9_9FIRM</name>
<keyword evidence="1" id="KW-1133">Transmembrane helix</keyword>
<protein>
    <recommendedName>
        <fullName evidence="2">NERD domain-containing protein</fullName>
    </recommendedName>
</protein>
<comment type="caution">
    <text evidence="3">The sequence shown here is derived from an EMBL/GenBank/DDBJ whole genome shotgun (WGS) entry which is preliminary data.</text>
</comment>
<proteinExistence type="predicted"/>
<dbReference type="InterPro" id="IPR011528">
    <property type="entry name" value="NERD"/>
</dbReference>
<gene>
    <name evidence="3" type="ORF">CLOSTMETH_01217</name>
</gene>
<evidence type="ECO:0000313" key="3">
    <source>
        <dbReference type="EMBL" id="EEG31117.1"/>
    </source>
</evidence>
<dbReference type="STRING" id="537013.CLOSTMETH_01217"/>
<dbReference type="AlphaFoldDB" id="C0EBJ9"/>
<dbReference type="EMBL" id="ACEC01000043">
    <property type="protein sequence ID" value="EEG31117.1"/>
    <property type="molecule type" value="Genomic_DNA"/>
</dbReference>
<evidence type="ECO:0000259" key="2">
    <source>
        <dbReference type="PROSITE" id="PS50965"/>
    </source>
</evidence>